<comment type="caution">
    <text evidence="2">The sequence shown here is derived from an EMBL/GenBank/DDBJ whole genome shotgun (WGS) entry which is preliminary data.</text>
</comment>
<feature type="region of interest" description="Disordered" evidence="1">
    <location>
        <begin position="1"/>
        <end position="24"/>
    </location>
</feature>
<reference evidence="3" key="1">
    <citation type="journal article" date="2019" name="Int. J. Syst. Evol. Microbiol.">
        <title>The Global Catalogue of Microorganisms (GCM) 10K type strain sequencing project: providing services to taxonomists for standard genome sequencing and annotation.</title>
        <authorList>
            <consortium name="The Broad Institute Genomics Platform"/>
            <consortium name="The Broad Institute Genome Sequencing Center for Infectious Disease"/>
            <person name="Wu L."/>
            <person name="Ma J."/>
        </authorList>
    </citation>
    <scope>NUCLEOTIDE SEQUENCE [LARGE SCALE GENOMIC DNA]</scope>
    <source>
        <strain evidence="3">JCM 10649</strain>
    </source>
</reference>
<organism evidence="2 3">
    <name type="scientific">Streptomyces stramineus</name>
    <dbReference type="NCBI Taxonomy" id="173861"/>
    <lineage>
        <taxon>Bacteria</taxon>
        <taxon>Bacillati</taxon>
        <taxon>Actinomycetota</taxon>
        <taxon>Actinomycetes</taxon>
        <taxon>Kitasatosporales</taxon>
        <taxon>Streptomycetaceae</taxon>
        <taxon>Streptomyces</taxon>
    </lineage>
</organism>
<proteinExistence type="predicted"/>
<dbReference type="EMBL" id="BAAAHB010000012">
    <property type="protein sequence ID" value="GAA0455217.1"/>
    <property type="molecule type" value="Genomic_DNA"/>
</dbReference>
<evidence type="ECO:0000313" key="3">
    <source>
        <dbReference type="Proteomes" id="UP001499895"/>
    </source>
</evidence>
<evidence type="ECO:0000313" key="2">
    <source>
        <dbReference type="EMBL" id="GAA0455217.1"/>
    </source>
</evidence>
<evidence type="ECO:0000256" key="1">
    <source>
        <dbReference type="SAM" id="MobiDB-lite"/>
    </source>
</evidence>
<accession>A0ABP3JIX1</accession>
<name>A0ABP3JIX1_9ACTN</name>
<gene>
    <name evidence="2" type="ORF">GCM10009544_17440</name>
</gene>
<dbReference type="Proteomes" id="UP001499895">
    <property type="component" value="Unassembled WGS sequence"/>
</dbReference>
<dbReference type="RefSeq" id="WP_344088255.1">
    <property type="nucleotide sequence ID" value="NZ_BAAAHB010000012.1"/>
</dbReference>
<evidence type="ECO:0008006" key="4">
    <source>
        <dbReference type="Google" id="ProtNLM"/>
    </source>
</evidence>
<keyword evidence="3" id="KW-1185">Reference proteome</keyword>
<protein>
    <recommendedName>
        <fullName evidence="4">DUF2690 domain-containing protein</fullName>
    </recommendedName>
</protein>
<dbReference type="InterPro" id="IPR021224">
    <property type="entry name" value="DUF2690"/>
</dbReference>
<feature type="compositionally biased region" description="Pro residues" evidence="1">
    <location>
        <begin position="10"/>
        <end position="22"/>
    </location>
</feature>
<dbReference type="Pfam" id="PF10901">
    <property type="entry name" value="DUF2690"/>
    <property type="match status" value="1"/>
</dbReference>
<sequence length="197" mass="20665">MSAGGQGEPPSTPSPDVPPEPGPGALRRRIAAVLAWLGAHSSHVLVVGLASTVVGGVTTVVATGMWEKWFGDHPPACPGPGCDGKNPQKEGCSADAVSWQPVSPNPVGLHARYSKYCSAVWARIVTGERGDVVTLQVRNGSAQSALVEYGTDQFTPMASVGSSFNVKICAVPKTTTPRAGQWTKYCAEVTEKTHWKD</sequence>